<dbReference type="InterPro" id="IPR044751">
    <property type="entry name" value="Ion_transp-like_CBS"/>
</dbReference>
<keyword evidence="2 6" id="KW-0812">Transmembrane</keyword>
<reference evidence="10 11" key="1">
    <citation type="submission" date="2017-06" db="EMBL/GenBank/DDBJ databases">
        <title>Draft genome sequence of a variant of Elsinoe murrayae.</title>
        <authorList>
            <person name="Cheng Q."/>
        </authorList>
    </citation>
    <scope>NUCLEOTIDE SEQUENCE [LARGE SCALE GENOMIC DNA]</scope>
    <source>
        <strain evidence="10 11">CQ-2017a</strain>
    </source>
</reference>
<keyword evidence="3" id="KW-0677">Repeat</keyword>
<dbReference type="FunCoup" id="A0A2K1QMM6">
    <property type="interactions" value="55"/>
</dbReference>
<evidence type="ECO:0000256" key="7">
    <source>
        <dbReference type="SAM" id="MobiDB-lite"/>
    </source>
</evidence>
<dbReference type="GO" id="GO:0010960">
    <property type="term" value="P:magnesium ion homeostasis"/>
    <property type="evidence" value="ECO:0007669"/>
    <property type="project" value="InterPro"/>
</dbReference>
<evidence type="ECO:0000313" key="10">
    <source>
        <dbReference type="EMBL" id="PNS16222.1"/>
    </source>
</evidence>
<gene>
    <name evidence="10" type="ORF">CAC42_6329</name>
</gene>
<feature type="domain" description="CNNM transmembrane" evidence="9">
    <location>
        <begin position="67"/>
        <end position="253"/>
    </location>
</feature>
<dbReference type="OrthoDB" id="5353557at2759"/>
<comment type="caution">
    <text evidence="10">The sequence shown here is derived from an EMBL/GenBank/DDBJ whole genome shotgun (WGS) entry which is preliminary data.</text>
</comment>
<dbReference type="Pfam" id="PF01595">
    <property type="entry name" value="CNNM"/>
    <property type="match status" value="1"/>
</dbReference>
<feature type="transmembrane region" description="Helical" evidence="8">
    <location>
        <begin position="188"/>
        <end position="208"/>
    </location>
</feature>
<feature type="region of interest" description="Disordered" evidence="7">
    <location>
        <begin position="419"/>
        <end position="491"/>
    </location>
</feature>
<dbReference type="EMBL" id="NKHZ01000058">
    <property type="protein sequence ID" value="PNS16222.1"/>
    <property type="molecule type" value="Genomic_DNA"/>
</dbReference>
<feature type="region of interest" description="Disordered" evidence="7">
    <location>
        <begin position="609"/>
        <end position="783"/>
    </location>
</feature>
<sequence length="783" mass="83834">MSSQHGALVTGRSFGGPRLPRTSASPAAFSLVKLLAASILHPTLTYAAPLFTRSVRSFEEELPKDPEDASLWVYLGTAIALVLLGGAFAGLTIALMGQDEIYLQVIATSGEKHEQKHAKKVLGLLKKGKHWVLVTLLLSNVITNETLPIVLDRSLGGGWPAVVSSTVLIVIFGEVAPQSVCVRYGLSIGAWASPLVLALMWIMSPVAWPTAKLLDWLLGEDHGTTYKKAGLKTLVTLHKSLGPSPTDRLNEDEVTIISAVLDLKEKPVGDIMTPMDDVFTMSADTVLDEPMMDTILSQGYSRIPIYAPDNPSNFIGMLLVKILITYDPEDALRVRDFALATLPETAPDTSCLDIVNFFQEGKSHMVLVSEFPGQDKGAQGVLTLEDVIEELIGEEIIDESDVFIDVHRAIRRIAPAPRTRYTKHHNHANDAKEGTVQESEVEVSDTEGRRSATPTTRKTSINESRETTFLLRRRSSGTDGQQGRPTAIRSNTADMRQHLKHLGPSNVASRPKATKYTSVKIKPGVGTIPEGAAHHENGSSPIAARQRPASINGAPDGGVGAGLVRSAGADARDGVHALASGYGAMSINPPIQLEAEADLSQRIEAEGGIATGSPKTAAEASEQARLKALSPPTRSREETDDTMHKSQNLGVPGKSQSRPGSSSSRRTSASSTSTLGELGASRRPSKVRRAARSGSITENLVDVGGMKKIVLETHSSSDNENGSGSGSGKPDQQNANGHQEERQQEQQADKKKKKKRGGKKNKKSNGNKGNSAETSPLLGRDGR</sequence>
<dbReference type="FunFam" id="3.10.580.10:FF:000006">
    <property type="entry name" value="DUF21 and CBS domain protein"/>
    <property type="match status" value="1"/>
</dbReference>
<evidence type="ECO:0000313" key="11">
    <source>
        <dbReference type="Proteomes" id="UP000243797"/>
    </source>
</evidence>
<evidence type="ECO:0000259" key="9">
    <source>
        <dbReference type="PROSITE" id="PS51846"/>
    </source>
</evidence>
<feature type="transmembrane region" description="Helical" evidence="8">
    <location>
        <begin position="71"/>
        <end position="95"/>
    </location>
</feature>
<proteinExistence type="predicted"/>
<feature type="compositionally biased region" description="Basic residues" evidence="7">
    <location>
        <begin position="750"/>
        <end position="765"/>
    </location>
</feature>
<feature type="compositionally biased region" description="Polar residues" evidence="7">
    <location>
        <begin position="452"/>
        <end position="462"/>
    </location>
</feature>
<dbReference type="Gene3D" id="3.10.580.10">
    <property type="entry name" value="CBS-domain"/>
    <property type="match status" value="1"/>
</dbReference>
<dbReference type="CDD" id="cd04590">
    <property type="entry name" value="CBS_pair_CorC_HlyC_assoc"/>
    <property type="match status" value="1"/>
</dbReference>
<dbReference type="Proteomes" id="UP000243797">
    <property type="component" value="Unassembled WGS sequence"/>
</dbReference>
<dbReference type="PANTHER" id="PTHR12064:SF97">
    <property type="entry name" value="METAL TRANSPORTER CNNM-5"/>
    <property type="match status" value="1"/>
</dbReference>
<keyword evidence="4 6" id="KW-1133">Transmembrane helix</keyword>
<evidence type="ECO:0000256" key="5">
    <source>
        <dbReference type="ARBA" id="ARBA00023136"/>
    </source>
</evidence>
<feature type="compositionally biased region" description="Basic and acidic residues" evidence="7">
    <location>
        <begin position="634"/>
        <end position="644"/>
    </location>
</feature>
<evidence type="ECO:0000256" key="3">
    <source>
        <dbReference type="ARBA" id="ARBA00022737"/>
    </source>
</evidence>
<dbReference type="GO" id="GO:0005737">
    <property type="term" value="C:cytoplasm"/>
    <property type="evidence" value="ECO:0007669"/>
    <property type="project" value="TreeGrafter"/>
</dbReference>
<name>A0A2K1QMM6_9PEZI</name>
<dbReference type="SUPFAM" id="SSF54631">
    <property type="entry name" value="CBS-domain pair"/>
    <property type="match status" value="1"/>
</dbReference>
<dbReference type="PANTHER" id="PTHR12064">
    <property type="entry name" value="METAL TRANSPORTER CNNM"/>
    <property type="match status" value="1"/>
</dbReference>
<dbReference type="InParanoid" id="A0A2K1QMM6"/>
<evidence type="ECO:0000256" key="4">
    <source>
        <dbReference type="ARBA" id="ARBA00022989"/>
    </source>
</evidence>
<keyword evidence="5 6" id="KW-0472">Membrane</keyword>
<keyword evidence="11" id="KW-1185">Reference proteome</keyword>
<dbReference type="AlphaFoldDB" id="A0A2K1QMM6"/>
<dbReference type="STRING" id="2082308.A0A2K1QMM6"/>
<dbReference type="InterPro" id="IPR002550">
    <property type="entry name" value="CNNM"/>
</dbReference>
<comment type="subcellular location">
    <subcellularLocation>
        <location evidence="1">Membrane</location>
        <topology evidence="1">Multi-pass membrane protein</topology>
    </subcellularLocation>
</comment>
<feature type="transmembrane region" description="Helical" evidence="8">
    <location>
        <begin position="157"/>
        <end position="176"/>
    </location>
</feature>
<evidence type="ECO:0000256" key="2">
    <source>
        <dbReference type="ARBA" id="ARBA00022692"/>
    </source>
</evidence>
<protein>
    <submittedName>
        <fullName evidence="10">Protein MAM3</fullName>
    </submittedName>
</protein>
<feature type="compositionally biased region" description="Polar residues" evidence="7">
    <location>
        <begin position="477"/>
        <end position="491"/>
    </location>
</feature>
<dbReference type="PROSITE" id="PS51846">
    <property type="entry name" value="CNNM"/>
    <property type="match status" value="1"/>
</dbReference>
<accession>A0A2K1QMM6</accession>
<dbReference type="InterPro" id="IPR045095">
    <property type="entry name" value="ACDP"/>
</dbReference>
<evidence type="ECO:0000256" key="6">
    <source>
        <dbReference type="PROSITE-ProRule" id="PRU01193"/>
    </source>
</evidence>
<feature type="compositionally biased region" description="Basic and acidic residues" evidence="7">
    <location>
        <begin position="738"/>
        <end position="749"/>
    </location>
</feature>
<dbReference type="GO" id="GO:0030026">
    <property type="term" value="P:intracellular manganese ion homeostasis"/>
    <property type="evidence" value="ECO:0007669"/>
    <property type="project" value="TreeGrafter"/>
</dbReference>
<dbReference type="InterPro" id="IPR046342">
    <property type="entry name" value="CBS_dom_sf"/>
</dbReference>
<evidence type="ECO:0000256" key="1">
    <source>
        <dbReference type="ARBA" id="ARBA00004141"/>
    </source>
</evidence>
<feature type="compositionally biased region" description="Low complexity" evidence="7">
    <location>
        <begin position="655"/>
        <end position="674"/>
    </location>
</feature>
<dbReference type="GO" id="GO:0016020">
    <property type="term" value="C:membrane"/>
    <property type="evidence" value="ECO:0007669"/>
    <property type="project" value="UniProtKB-SubCell"/>
</dbReference>
<organism evidence="10 11">
    <name type="scientific">Sphaceloma murrayae</name>
    <dbReference type="NCBI Taxonomy" id="2082308"/>
    <lineage>
        <taxon>Eukaryota</taxon>
        <taxon>Fungi</taxon>
        <taxon>Dikarya</taxon>
        <taxon>Ascomycota</taxon>
        <taxon>Pezizomycotina</taxon>
        <taxon>Dothideomycetes</taxon>
        <taxon>Dothideomycetidae</taxon>
        <taxon>Myriangiales</taxon>
        <taxon>Elsinoaceae</taxon>
        <taxon>Sphaceloma</taxon>
    </lineage>
</organism>
<evidence type="ECO:0000256" key="8">
    <source>
        <dbReference type="SAM" id="Phobius"/>
    </source>
</evidence>